<evidence type="ECO:0000313" key="2">
    <source>
        <dbReference type="EMBL" id="MXR36364.1"/>
    </source>
</evidence>
<evidence type="ECO:0000313" key="3">
    <source>
        <dbReference type="Proteomes" id="UP000467214"/>
    </source>
</evidence>
<organism evidence="2 3">
    <name type="scientific">Craterilacuibacter sinensis</name>
    <dbReference type="NCBI Taxonomy" id="2686017"/>
    <lineage>
        <taxon>Bacteria</taxon>
        <taxon>Pseudomonadati</taxon>
        <taxon>Pseudomonadota</taxon>
        <taxon>Betaproteobacteria</taxon>
        <taxon>Neisseriales</taxon>
        <taxon>Neisseriaceae</taxon>
        <taxon>Craterilacuibacter</taxon>
    </lineage>
</organism>
<protein>
    <submittedName>
        <fullName evidence="2">DUF2798 domain-containing protein</fullName>
    </submittedName>
</protein>
<sequence length="81" mass="9046">MQKTPIIIIAQLFISLMMAFAMTGIFSLLDLVFSLAWLHTWATRFIVAWPIAFCLSLVIGNLGFKIAFKVSNLLKLQSAAQ</sequence>
<proteinExistence type="predicted"/>
<dbReference type="InterPro" id="IPR021529">
    <property type="entry name" value="DUF2798"/>
</dbReference>
<dbReference type="EMBL" id="WSSB01000003">
    <property type="protein sequence ID" value="MXR36364.1"/>
    <property type="molecule type" value="Genomic_DNA"/>
</dbReference>
<dbReference type="AlphaFoldDB" id="A0A845BM66"/>
<reference evidence="2 3" key="1">
    <citation type="submission" date="2019-12" db="EMBL/GenBank/DDBJ databases">
        <title>Neisseriaceae gen. nov. sp. Genome sequencing and assembly.</title>
        <authorList>
            <person name="Liu Z."/>
            <person name="Li A."/>
        </authorList>
    </citation>
    <scope>NUCLEOTIDE SEQUENCE [LARGE SCALE GENOMIC DNA]</scope>
    <source>
        <strain evidence="2 3">B2N2-7</strain>
    </source>
</reference>
<dbReference type="Pfam" id="PF11391">
    <property type="entry name" value="DUF2798"/>
    <property type="match status" value="1"/>
</dbReference>
<feature type="transmembrane region" description="Helical" evidence="1">
    <location>
        <begin position="45"/>
        <end position="68"/>
    </location>
</feature>
<keyword evidence="3" id="KW-1185">Reference proteome</keyword>
<name>A0A845BM66_9NEIS</name>
<keyword evidence="1" id="KW-1133">Transmembrane helix</keyword>
<comment type="caution">
    <text evidence="2">The sequence shown here is derived from an EMBL/GenBank/DDBJ whole genome shotgun (WGS) entry which is preliminary data.</text>
</comment>
<dbReference type="Proteomes" id="UP000467214">
    <property type="component" value="Unassembled WGS sequence"/>
</dbReference>
<evidence type="ECO:0000256" key="1">
    <source>
        <dbReference type="SAM" id="Phobius"/>
    </source>
</evidence>
<keyword evidence="1" id="KW-0812">Transmembrane</keyword>
<accession>A0A845BM66</accession>
<keyword evidence="1" id="KW-0472">Membrane</keyword>
<dbReference type="RefSeq" id="WP_160795342.1">
    <property type="nucleotide sequence ID" value="NZ_WSSB01000003.1"/>
</dbReference>
<feature type="transmembrane region" description="Helical" evidence="1">
    <location>
        <begin position="12"/>
        <end position="39"/>
    </location>
</feature>
<gene>
    <name evidence="2" type="ORF">GQF02_05175</name>
</gene>